<evidence type="ECO:0000313" key="2">
    <source>
        <dbReference type="Proteomes" id="UP001230649"/>
    </source>
</evidence>
<gene>
    <name evidence="1" type="ORF">QFC20_006679</name>
</gene>
<evidence type="ECO:0000313" key="1">
    <source>
        <dbReference type="EMBL" id="KAJ9095397.1"/>
    </source>
</evidence>
<reference evidence="1" key="1">
    <citation type="submission" date="2023-04" db="EMBL/GenBank/DDBJ databases">
        <title>Draft Genome sequencing of Naganishia species isolated from polar environments using Oxford Nanopore Technology.</title>
        <authorList>
            <person name="Leo P."/>
            <person name="Venkateswaran K."/>
        </authorList>
    </citation>
    <scope>NUCLEOTIDE SEQUENCE</scope>
    <source>
        <strain evidence="1">MNA-CCFEE 5262</strain>
    </source>
</reference>
<accession>A0ACC2V8U1</accession>
<comment type="caution">
    <text evidence="1">The sequence shown here is derived from an EMBL/GenBank/DDBJ whole genome shotgun (WGS) entry which is preliminary data.</text>
</comment>
<keyword evidence="2" id="KW-1185">Reference proteome</keyword>
<dbReference type="EMBL" id="JASBWS010000125">
    <property type="protein sequence ID" value="KAJ9095397.1"/>
    <property type="molecule type" value="Genomic_DNA"/>
</dbReference>
<protein>
    <submittedName>
        <fullName evidence="1">Uncharacterized protein</fullName>
    </submittedName>
</protein>
<dbReference type="Proteomes" id="UP001230649">
    <property type="component" value="Unassembled WGS sequence"/>
</dbReference>
<organism evidence="1 2">
    <name type="scientific">Naganishia adeliensis</name>
    <dbReference type="NCBI Taxonomy" id="92952"/>
    <lineage>
        <taxon>Eukaryota</taxon>
        <taxon>Fungi</taxon>
        <taxon>Dikarya</taxon>
        <taxon>Basidiomycota</taxon>
        <taxon>Agaricomycotina</taxon>
        <taxon>Tremellomycetes</taxon>
        <taxon>Filobasidiales</taxon>
        <taxon>Filobasidiaceae</taxon>
        <taxon>Naganishia</taxon>
    </lineage>
</organism>
<proteinExistence type="predicted"/>
<name>A0ACC2V8U1_9TREE</name>
<sequence>MDAHADAVKNVYQSTPYQAAGAALMRHDPSRSVIAHHYCTHLHGKNMHQCLIFDSDTPGARLIGIEYVVPEETFQALDDEEKKYWHSHKFAAVADTAEIPAMTELQTTYGKTIHTWQYDIHPDFPLGPPQLMMAYTADSQIDQGLLAARDAEAGTNTAAKKEYRKTYLPTEGIEKMPLPGADGWLSGKTVQFEPVEKEVVPKPDAGRSRVDGSVEKA</sequence>